<evidence type="ECO:0008006" key="3">
    <source>
        <dbReference type="Google" id="ProtNLM"/>
    </source>
</evidence>
<accession>A0A1Y5FH97</accession>
<evidence type="ECO:0000313" key="1">
    <source>
        <dbReference type="EMBL" id="OUR99575.1"/>
    </source>
</evidence>
<dbReference type="EMBL" id="MAAO01000002">
    <property type="protein sequence ID" value="OUR99575.1"/>
    <property type="molecule type" value="Genomic_DNA"/>
</dbReference>
<proteinExistence type="predicted"/>
<organism evidence="1 2">
    <name type="scientific">Halobacteriovorax marinus</name>
    <dbReference type="NCBI Taxonomy" id="97084"/>
    <lineage>
        <taxon>Bacteria</taxon>
        <taxon>Pseudomonadati</taxon>
        <taxon>Bdellovibrionota</taxon>
        <taxon>Bacteriovoracia</taxon>
        <taxon>Bacteriovoracales</taxon>
        <taxon>Halobacteriovoraceae</taxon>
        <taxon>Halobacteriovorax</taxon>
    </lineage>
</organism>
<name>A0A1Y5FH97_9BACT</name>
<dbReference type="InterPro" id="IPR011250">
    <property type="entry name" value="OMP/PagP_B-barrel"/>
</dbReference>
<sequence length="189" mass="21200">MEKIIKRLLLLSLCLFIPVKSFALVGIGGYVPFGLSTQKTKTGSRRTLSAEPYILFNTTLSAPFNQIFMPEFGYVFHATEKFDDYDKSTMFLLADFGYQFSSTFILRYGLGLFRTSIGGDGATVTLSNGSSTATFYRPSETSTSYNTTWNIGLQGDLTKNYAMKFQFYLFDPISSTRDVSYSLSVTYNL</sequence>
<dbReference type="SUPFAM" id="SSF56925">
    <property type="entry name" value="OMPA-like"/>
    <property type="match status" value="1"/>
</dbReference>
<evidence type="ECO:0000313" key="2">
    <source>
        <dbReference type="Proteomes" id="UP000196531"/>
    </source>
</evidence>
<comment type="caution">
    <text evidence="1">The sequence shown here is derived from an EMBL/GenBank/DDBJ whole genome shotgun (WGS) entry which is preliminary data.</text>
</comment>
<dbReference type="Proteomes" id="UP000196531">
    <property type="component" value="Unassembled WGS sequence"/>
</dbReference>
<gene>
    <name evidence="1" type="ORF">A9Q84_00715</name>
</gene>
<reference evidence="2" key="1">
    <citation type="journal article" date="2017" name="Proc. Natl. Acad. Sci. U.S.A.">
        <title>Simulation of Deepwater Horizon oil plume reveals substrate specialization within a complex community of hydrocarbon-degraders.</title>
        <authorList>
            <person name="Hu P."/>
            <person name="Dubinsky E.A."/>
            <person name="Probst A.J."/>
            <person name="Wang J."/>
            <person name="Sieber C.M.K."/>
            <person name="Tom L.M."/>
            <person name="Gardinali P."/>
            <person name="Banfield J.F."/>
            <person name="Atlas R.M."/>
            <person name="Andersen G.L."/>
        </authorList>
    </citation>
    <scope>NUCLEOTIDE SEQUENCE [LARGE SCALE GENOMIC DNA]</scope>
</reference>
<dbReference type="AlphaFoldDB" id="A0A1Y5FH97"/>
<protein>
    <recommendedName>
        <fullName evidence="3">Outer membrane protein beta-barrel domain-containing protein</fullName>
    </recommendedName>
</protein>